<dbReference type="Proteomes" id="UP001600109">
    <property type="component" value="Unassembled WGS sequence"/>
</dbReference>
<name>A0ABW6HSN3_9FLAO</name>
<evidence type="ECO:0000259" key="2">
    <source>
        <dbReference type="Pfam" id="PF00535"/>
    </source>
</evidence>
<dbReference type="EMBL" id="JBHZPZ010000002">
    <property type="protein sequence ID" value="MFE3867011.1"/>
    <property type="molecule type" value="Genomic_DNA"/>
</dbReference>
<keyword evidence="4" id="KW-1185">Reference proteome</keyword>
<proteinExistence type="predicted"/>
<dbReference type="InterPro" id="IPR029044">
    <property type="entry name" value="Nucleotide-diphossugar_trans"/>
</dbReference>
<dbReference type="PANTHER" id="PTHR22916:SF3">
    <property type="entry name" value="UDP-GLCNAC:BETAGAL BETA-1,3-N-ACETYLGLUCOSAMINYLTRANSFERASE-LIKE PROTEIN 1"/>
    <property type="match status" value="1"/>
</dbReference>
<reference evidence="3 4" key="1">
    <citation type="submission" date="2024-06" db="EMBL/GenBank/DDBJ databases">
        <title>Flavobacterium spp. isolated from glacier.</title>
        <authorList>
            <person name="Han D."/>
        </authorList>
    </citation>
    <scope>NUCLEOTIDE SEQUENCE [LARGE SCALE GENOMIC DNA]</scope>
    <source>
        <strain evidence="3 4">LS2P90</strain>
    </source>
</reference>
<dbReference type="SUPFAM" id="SSF53448">
    <property type="entry name" value="Nucleotide-diphospho-sugar transferases"/>
    <property type="match status" value="1"/>
</dbReference>
<dbReference type="CDD" id="cd00761">
    <property type="entry name" value="Glyco_tranf_GTA_type"/>
    <property type="match status" value="1"/>
</dbReference>
<evidence type="ECO:0000313" key="4">
    <source>
        <dbReference type="Proteomes" id="UP001600109"/>
    </source>
</evidence>
<dbReference type="PANTHER" id="PTHR22916">
    <property type="entry name" value="GLYCOSYLTRANSFERASE"/>
    <property type="match status" value="1"/>
</dbReference>
<dbReference type="InterPro" id="IPR001173">
    <property type="entry name" value="Glyco_trans_2-like"/>
</dbReference>
<dbReference type="Gene3D" id="3.90.550.10">
    <property type="entry name" value="Spore Coat Polysaccharide Biosynthesis Protein SpsA, Chain A"/>
    <property type="match status" value="1"/>
</dbReference>
<keyword evidence="1" id="KW-0472">Membrane</keyword>
<keyword evidence="3" id="KW-0328">Glycosyltransferase</keyword>
<feature type="domain" description="Glycosyltransferase 2-like" evidence="2">
    <location>
        <begin position="4"/>
        <end position="98"/>
    </location>
</feature>
<protein>
    <submittedName>
        <fullName evidence="3">Glycosyltransferase</fullName>
        <ecNumber evidence="3">2.4.-.-</ecNumber>
    </submittedName>
</protein>
<evidence type="ECO:0000256" key="1">
    <source>
        <dbReference type="SAM" id="Phobius"/>
    </source>
</evidence>
<dbReference type="RefSeq" id="WP_379853654.1">
    <property type="nucleotide sequence ID" value="NZ_JBHZPZ010000002.1"/>
</dbReference>
<gene>
    <name evidence="3" type="ORF">ACFX5E_02865</name>
</gene>
<comment type="caution">
    <text evidence="3">The sequence shown here is derived from an EMBL/GenBank/DDBJ whole genome shotgun (WGS) entry which is preliminary data.</text>
</comment>
<dbReference type="EC" id="2.4.-.-" evidence="3"/>
<keyword evidence="3" id="KW-0808">Transferase</keyword>
<keyword evidence="1" id="KW-1133">Transmembrane helix</keyword>
<dbReference type="Pfam" id="PF00535">
    <property type="entry name" value="Glycos_transf_2"/>
    <property type="match status" value="1"/>
</dbReference>
<evidence type="ECO:0000313" key="3">
    <source>
        <dbReference type="EMBL" id="MFE3867011.1"/>
    </source>
</evidence>
<sequence length="296" mass="35502">MLAIVIPYYKLTFFEQTLESLANQTDKRFKVYIGNDASPENLVDLLEKYEGKFDFAYHRFEENLGGTSLVQQWERCIELSRNEEWIMILGDDDVLGETVVASWYENYEYFNLKSNLVRFASKLIFEKSNTISSIYTHPDWEIATDSFYRKLREVSRSSLSEYTFSRESYEKYGFYDYPLAWNSDDRAWLEFSDDKPIYTINSSVVFVRMSSLNITGNRDNILHKNLSEIQFYKFLISNKFKFYDNKERLEIIKKYGKEIKRTRDLNFLEWIFIVYYCLIFFNVGYLKKGFSMLFNK</sequence>
<organism evidence="3 4">
    <name type="scientific">Flavobacterium xylosi</name>
    <dbReference type="NCBI Taxonomy" id="3230415"/>
    <lineage>
        <taxon>Bacteria</taxon>
        <taxon>Pseudomonadati</taxon>
        <taxon>Bacteroidota</taxon>
        <taxon>Flavobacteriia</taxon>
        <taxon>Flavobacteriales</taxon>
        <taxon>Flavobacteriaceae</taxon>
        <taxon>Flavobacterium</taxon>
    </lineage>
</organism>
<dbReference type="GO" id="GO:0016757">
    <property type="term" value="F:glycosyltransferase activity"/>
    <property type="evidence" value="ECO:0007669"/>
    <property type="project" value="UniProtKB-KW"/>
</dbReference>
<keyword evidence="1" id="KW-0812">Transmembrane</keyword>
<feature type="transmembrane region" description="Helical" evidence="1">
    <location>
        <begin position="267"/>
        <end position="286"/>
    </location>
</feature>
<accession>A0ABW6HSN3</accession>